<comment type="similarity">
    <text evidence="3">Belongs to the bacterial histone-like protein family.</text>
</comment>
<dbReference type="AlphaFoldDB" id="A0A0P6Y6J2"/>
<dbReference type="PANTHER" id="PTHR33175:SF3">
    <property type="entry name" value="DNA-BINDING PROTEIN HU-BETA"/>
    <property type="match status" value="1"/>
</dbReference>
<dbReference type="PROSITE" id="PS00045">
    <property type="entry name" value="HISTONE_LIKE"/>
    <property type="match status" value="1"/>
</dbReference>
<accession>A0A0P6Y6J2</accession>
<keyword evidence="2" id="KW-0238">DNA-binding</keyword>
<dbReference type="GO" id="GO:0030527">
    <property type="term" value="F:structural constituent of chromatin"/>
    <property type="evidence" value="ECO:0007669"/>
    <property type="project" value="InterPro"/>
</dbReference>
<gene>
    <name evidence="4" type="ORF">SE18_16095</name>
</gene>
<evidence type="ECO:0000313" key="4">
    <source>
        <dbReference type="EMBL" id="KPL85212.1"/>
    </source>
</evidence>
<sequence length="95" mass="10622">MQKIEFIAEVAERTGISKKEARRVVDAMLDVVSERLQAGEKVVLTGFGTFEVRERQARQGVNPKTRERMTIEATKTPGFSASNSLKLLVRQGKSE</sequence>
<dbReference type="RefSeq" id="WP_054535488.1">
    <property type="nucleotide sequence ID" value="NZ_LGKP01000025.1"/>
</dbReference>
<dbReference type="CDD" id="cd13831">
    <property type="entry name" value="HU"/>
    <property type="match status" value="1"/>
</dbReference>
<protein>
    <submittedName>
        <fullName evidence="4">Integration host factor</fullName>
    </submittedName>
</protein>
<evidence type="ECO:0000256" key="3">
    <source>
        <dbReference type="RuleBase" id="RU003939"/>
    </source>
</evidence>
<dbReference type="InterPro" id="IPR020816">
    <property type="entry name" value="Histone-like_DNA-bd_CS"/>
</dbReference>
<evidence type="ECO:0000313" key="5">
    <source>
        <dbReference type="Proteomes" id="UP000050277"/>
    </source>
</evidence>
<dbReference type="InterPro" id="IPR010992">
    <property type="entry name" value="IHF-like_DNA-bd_dom_sf"/>
</dbReference>
<dbReference type="GO" id="GO:0030261">
    <property type="term" value="P:chromosome condensation"/>
    <property type="evidence" value="ECO:0007669"/>
    <property type="project" value="UniProtKB-KW"/>
</dbReference>
<name>A0A0P6Y6J2_9CHLR</name>
<proteinExistence type="inferred from homology"/>
<dbReference type="Pfam" id="PF00216">
    <property type="entry name" value="Bac_DNA_binding"/>
    <property type="match status" value="1"/>
</dbReference>
<dbReference type="EMBL" id="LGKP01000025">
    <property type="protein sequence ID" value="KPL85212.1"/>
    <property type="molecule type" value="Genomic_DNA"/>
</dbReference>
<dbReference type="PANTHER" id="PTHR33175">
    <property type="entry name" value="DNA-BINDING PROTEIN HU"/>
    <property type="match status" value="1"/>
</dbReference>
<organism evidence="4 5">
    <name type="scientific">Herpetosiphon geysericola</name>
    <dbReference type="NCBI Taxonomy" id="70996"/>
    <lineage>
        <taxon>Bacteria</taxon>
        <taxon>Bacillati</taxon>
        <taxon>Chloroflexota</taxon>
        <taxon>Chloroflexia</taxon>
        <taxon>Herpetosiphonales</taxon>
        <taxon>Herpetosiphonaceae</taxon>
        <taxon>Herpetosiphon</taxon>
    </lineage>
</organism>
<comment type="caution">
    <text evidence="4">The sequence shown here is derived from an EMBL/GenBank/DDBJ whole genome shotgun (WGS) entry which is preliminary data.</text>
</comment>
<evidence type="ECO:0000256" key="1">
    <source>
        <dbReference type="ARBA" id="ARBA00023067"/>
    </source>
</evidence>
<dbReference type="OrthoDB" id="9799835at2"/>
<dbReference type="PATRIC" id="fig|70996.4.peg.86"/>
<dbReference type="PRINTS" id="PR01727">
    <property type="entry name" value="DNABINDINGHU"/>
</dbReference>
<dbReference type="InterPro" id="IPR000119">
    <property type="entry name" value="Hist_DNA-bd"/>
</dbReference>
<evidence type="ECO:0000256" key="2">
    <source>
        <dbReference type="ARBA" id="ARBA00023125"/>
    </source>
</evidence>
<dbReference type="GO" id="GO:0005829">
    <property type="term" value="C:cytosol"/>
    <property type="evidence" value="ECO:0007669"/>
    <property type="project" value="TreeGrafter"/>
</dbReference>
<dbReference type="Proteomes" id="UP000050277">
    <property type="component" value="Unassembled WGS sequence"/>
</dbReference>
<dbReference type="SMART" id="SM00411">
    <property type="entry name" value="BHL"/>
    <property type="match status" value="1"/>
</dbReference>
<dbReference type="GO" id="GO:0003677">
    <property type="term" value="F:DNA binding"/>
    <property type="evidence" value="ECO:0007669"/>
    <property type="project" value="UniProtKB-KW"/>
</dbReference>
<keyword evidence="5" id="KW-1185">Reference proteome</keyword>
<keyword evidence="1" id="KW-0226">DNA condensation</keyword>
<dbReference type="STRING" id="70996.SE18_16095"/>
<reference evidence="4 5" key="1">
    <citation type="submission" date="2015-07" db="EMBL/GenBank/DDBJ databases">
        <title>Whole genome sequence of Herpetosiphon geysericola DSM 7119.</title>
        <authorList>
            <person name="Hemp J."/>
            <person name="Ward L.M."/>
            <person name="Pace L.A."/>
            <person name="Fischer W.W."/>
        </authorList>
    </citation>
    <scope>NUCLEOTIDE SEQUENCE [LARGE SCALE GENOMIC DNA]</scope>
    <source>
        <strain evidence="4 5">DSM 7119</strain>
    </source>
</reference>
<dbReference type="Gene3D" id="4.10.520.10">
    <property type="entry name" value="IHF-like DNA-binding proteins"/>
    <property type="match status" value="1"/>
</dbReference>
<dbReference type="SUPFAM" id="SSF47729">
    <property type="entry name" value="IHF-like DNA-binding proteins"/>
    <property type="match status" value="1"/>
</dbReference>